<reference evidence="3" key="1">
    <citation type="submission" date="2016-11" db="UniProtKB">
        <authorList>
            <consortium name="WormBaseParasite"/>
        </authorList>
    </citation>
    <scope>IDENTIFICATION</scope>
</reference>
<sequence>MQPSQLCLLFPEEMVKVIPRSPILYYVYFAYMVIAVFGMVTNSIFLVVCISFKRLRTCCRLYMAIAFADAILAFAFLVTAFLLGYRRSAEMEVERGYVSYKSSSSCASEPNVALLTFGSLCPAFLTLYMGVDRFLSVKFPQMWNSLRS</sequence>
<name>A0A1I7Z276_9BILA</name>
<dbReference type="AlphaFoldDB" id="A0A1I7Z276"/>
<accession>A0A1I7Z276</accession>
<dbReference type="Proteomes" id="UP000095287">
    <property type="component" value="Unplaced"/>
</dbReference>
<keyword evidence="2" id="KW-1185">Reference proteome</keyword>
<keyword evidence="1" id="KW-1133">Transmembrane helix</keyword>
<evidence type="ECO:0000256" key="1">
    <source>
        <dbReference type="SAM" id="Phobius"/>
    </source>
</evidence>
<dbReference type="PANTHER" id="PTHR23360">
    <property type="entry name" value="G-PROTEIN COUPLED RECEPTORS FAMILY 1 PROFILE DOMAIN-CONTAINING PROTEIN-RELATED"/>
    <property type="match status" value="1"/>
</dbReference>
<protein>
    <submittedName>
        <fullName evidence="3">G_PROTEIN_RECEP_F1_2 domain-containing protein</fullName>
    </submittedName>
</protein>
<dbReference type="SUPFAM" id="SSF81321">
    <property type="entry name" value="Family A G protein-coupled receptor-like"/>
    <property type="match status" value="1"/>
</dbReference>
<proteinExistence type="predicted"/>
<keyword evidence="1" id="KW-0812">Transmembrane</keyword>
<dbReference type="InterPro" id="IPR047130">
    <property type="entry name" value="7TM_GPCR_Srsx_nematod"/>
</dbReference>
<dbReference type="Gene3D" id="1.20.1070.10">
    <property type="entry name" value="Rhodopsin 7-helix transmembrane proteins"/>
    <property type="match status" value="1"/>
</dbReference>
<organism evidence="2 3">
    <name type="scientific">Steinernema glaseri</name>
    <dbReference type="NCBI Taxonomy" id="37863"/>
    <lineage>
        <taxon>Eukaryota</taxon>
        <taxon>Metazoa</taxon>
        <taxon>Ecdysozoa</taxon>
        <taxon>Nematoda</taxon>
        <taxon>Chromadorea</taxon>
        <taxon>Rhabditida</taxon>
        <taxon>Tylenchina</taxon>
        <taxon>Panagrolaimomorpha</taxon>
        <taxon>Strongyloidoidea</taxon>
        <taxon>Steinernematidae</taxon>
        <taxon>Steinernema</taxon>
    </lineage>
</organism>
<keyword evidence="1" id="KW-0472">Membrane</keyword>
<feature type="transmembrane region" description="Helical" evidence="1">
    <location>
        <begin position="112"/>
        <end position="131"/>
    </location>
</feature>
<feature type="transmembrane region" description="Helical" evidence="1">
    <location>
        <begin position="23"/>
        <end position="49"/>
    </location>
</feature>
<feature type="transmembrane region" description="Helical" evidence="1">
    <location>
        <begin position="61"/>
        <end position="85"/>
    </location>
</feature>
<evidence type="ECO:0000313" key="2">
    <source>
        <dbReference type="Proteomes" id="UP000095287"/>
    </source>
</evidence>
<dbReference type="WBParaSite" id="L893_g22180.t1">
    <property type="protein sequence ID" value="L893_g22180.t1"/>
    <property type="gene ID" value="L893_g22180"/>
</dbReference>
<evidence type="ECO:0000313" key="3">
    <source>
        <dbReference type="WBParaSite" id="L893_g22180.t1"/>
    </source>
</evidence>